<evidence type="ECO:0000313" key="2">
    <source>
        <dbReference type="EMBL" id="CAK0816836.1"/>
    </source>
</evidence>
<protein>
    <submittedName>
        <fullName evidence="2">Uncharacterized protein</fullName>
    </submittedName>
</protein>
<feature type="non-terminal residue" evidence="2">
    <location>
        <position position="1"/>
    </location>
</feature>
<evidence type="ECO:0000256" key="1">
    <source>
        <dbReference type="SAM" id="MobiDB-lite"/>
    </source>
</evidence>
<gene>
    <name evidence="2" type="ORF">PCOR1329_LOCUS19619</name>
</gene>
<organism evidence="2 3">
    <name type="scientific">Prorocentrum cordatum</name>
    <dbReference type="NCBI Taxonomy" id="2364126"/>
    <lineage>
        <taxon>Eukaryota</taxon>
        <taxon>Sar</taxon>
        <taxon>Alveolata</taxon>
        <taxon>Dinophyceae</taxon>
        <taxon>Prorocentrales</taxon>
        <taxon>Prorocentraceae</taxon>
        <taxon>Prorocentrum</taxon>
    </lineage>
</organism>
<feature type="compositionally biased region" description="Basic residues" evidence="1">
    <location>
        <begin position="62"/>
        <end position="73"/>
    </location>
</feature>
<accession>A0ABN9RGH8</accession>
<proteinExistence type="predicted"/>
<sequence>GREPRAGAPAPGAAAVARRGRGTSGAQAVRGPRAKVRCPEAALLGGGPLAAGPPPAAGGPRGRARGRRGRRARRWRCGGAGAGVEFGGDPVRVQRLRGHGLRGSQPSPPELRGGLAGAVGQGPAPRGRPHGRGL</sequence>
<dbReference type="EMBL" id="CAUYUJ010006281">
    <property type="protein sequence ID" value="CAK0816836.1"/>
    <property type="molecule type" value="Genomic_DNA"/>
</dbReference>
<feature type="compositionally biased region" description="Low complexity" evidence="1">
    <location>
        <begin position="1"/>
        <end position="17"/>
    </location>
</feature>
<comment type="caution">
    <text evidence="2">The sequence shown here is derived from an EMBL/GenBank/DDBJ whole genome shotgun (WGS) entry which is preliminary data.</text>
</comment>
<dbReference type="Proteomes" id="UP001189429">
    <property type="component" value="Unassembled WGS sequence"/>
</dbReference>
<evidence type="ECO:0000313" key="3">
    <source>
        <dbReference type="Proteomes" id="UP001189429"/>
    </source>
</evidence>
<feature type="region of interest" description="Disordered" evidence="1">
    <location>
        <begin position="1"/>
        <end position="73"/>
    </location>
</feature>
<name>A0ABN9RGH8_9DINO</name>
<feature type="non-terminal residue" evidence="2">
    <location>
        <position position="134"/>
    </location>
</feature>
<reference evidence="2" key="1">
    <citation type="submission" date="2023-10" db="EMBL/GenBank/DDBJ databases">
        <authorList>
            <person name="Chen Y."/>
            <person name="Shah S."/>
            <person name="Dougan E. K."/>
            <person name="Thang M."/>
            <person name="Chan C."/>
        </authorList>
    </citation>
    <scope>NUCLEOTIDE SEQUENCE [LARGE SCALE GENOMIC DNA]</scope>
</reference>
<feature type="region of interest" description="Disordered" evidence="1">
    <location>
        <begin position="97"/>
        <end position="134"/>
    </location>
</feature>
<keyword evidence="3" id="KW-1185">Reference proteome</keyword>